<dbReference type="PANTHER" id="PTHR19308">
    <property type="entry name" value="PHOSPHATIDYLCHOLINE TRANSFER PROTEIN"/>
    <property type="match status" value="1"/>
</dbReference>
<dbReference type="GO" id="GO:0005829">
    <property type="term" value="C:cytosol"/>
    <property type="evidence" value="ECO:0007669"/>
    <property type="project" value="UniProtKB-ARBA"/>
</dbReference>
<keyword evidence="15" id="KW-1185">Reference proteome</keyword>
<keyword evidence="6" id="KW-0445">Lipid transport</keyword>
<evidence type="ECO:0000256" key="8">
    <source>
        <dbReference type="ARBA" id="ARBA00063535"/>
    </source>
</evidence>
<name>A0AAN5IBY5_9BILA</name>
<evidence type="ECO:0000313" key="15">
    <source>
        <dbReference type="Proteomes" id="UP001328107"/>
    </source>
</evidence>
<evidence type="ECO:0000256" key="1">
    <source>
        <dbReference type="ARBA" id="ARBA00004496"/>
    </source>
</evidence>
<dbReference type="Proteomes" id="UP001328107">
    <property type="component" value="Unassembled WGS sequence"/>
</dbReference>
<feature type="compositionally biased region" description="Acidic residues" evidence="12">
    <location>
        <begin position="309"/>
        <end position="325"/>
    </location>
</feature>
<evidence type="ECO:0000256" key="5">
    <source>
        <dbReference type="ARBA" id="ARBA00022990"/>
    </source>
</evidence>
<dbReference type="SMART" id="SM00234">
    <property type="entry name" value="START"/>
    <property type="match status" value="1"/>
</dbReference>
<comment type="subcellular location">
    <subcellularLocation>
        <location evidence="1">Cytoplasm</location>
    </subcellularLocation>
</comment>
<gene>
    <name evidence="14" type="ORF">PMAYCL1PPCAC_29234</name>
</gene>
<dbReference type="InterPro" id="IPR002913">
    <property type="entry name" value="START_lipid-bd_dom"/>
</dbReference>
<evidence type="ECO:0000259" key="13">
    <source>
        <dbReference type="PROSITE" id="PS50848"/>
    </source>
</evidence>
<evidence type="ECO:0000256" key="10">
    <source>
        <dbReference type="ARBA" id="ARBA00077188"/>
    </source>
</evidence>
<dbReference type="GO" id="GO:0006869">
    <property type="term" value="P:lipid transport"/>
    <property type="evidence" value="ECO:0007669"/>
    <property type="project" value="UniProtKB-KW"/>
</dbReference>
<dbReference type="InterPro" id="IPR051213">
    <property type="entry name" value="START_lipid_transfer"/>
</dbReference>
<evidence type="ECO:0000313" key="14">
    <source>
        <dbReference type="EMBL" id="GMR59039.1"/>
    </source>
</evidence>
<evidence type="ECO:0000256" key="12">
    <source>
        <dbReference type="SAM" id="MobiDB-lite"/>
    </source>
</evidence>
<reference evidence="15" key="1">
    <citation type="submission" date="2022-10" db="EMBL/GenBank/DDBJ databases">
        <title>Genome assembly of Pristionchus species.</title>
        <authorList>
            <person name="Yoshida K."/>
            <person name="Sommer R.J."/>
        </authorList>
    </citation>
    <scope>NUCLEOTIDE SEQUENCE [LARGE SCALE GENOMIC DNA]</scope>
    <source>
        <strain evidence="15">RS5460</strain>
    </source>
</reference>
<dbReference type="Pfam" id="PF01852">
    <property type="entry name" value="START"/>
    <property type="match status" value="1"/>
</dbReference>
<feature type="region of interest" description="Disordered" evidence="12">
    <location>
        <begin position="297"/>
        <end position="386"/>
    </location>
</feature>
<comment type="subunit">
    <text evidence="8">Interacts with ACOT13/THEM2.</text>
</comment>
<evidence type="ECO:0000256" key="6">
    <source>
        <dbReference type="ARBA" id="ARBA00023055"/>
    </source>
</evidence>
<dbReference type="FunFam" id="3.30.530.20:FF:000017">
    <property type="entry name" value="Phosphatidylcholine transfer protein, putative"/>
    <property type="match status" value="1"/>
</dbReference>
<evidence type="ECO:0000256" key="4">
    <source>
        <dbReference type="ARBA" id="ARBA00022553"/>
    </source>
</evidence>
<evidence type="ECO:0000256" key="7">
    <source>
        <dbReference type="ARBA" id="ARBA00023121"/>
    </source>
</evidence>
<dbReference type="GO" id="GO:0008289">
    <property type="term" value="F:lipid binding"/>
    <property type="evidence" value="ECO:0007669"/>
    <property type="project" value="UniProtKB-KW"/>
</dbReference>
<evidence type="ECO:0000256" key="2">
    <source>
        <dbReference type="ARBA" id="ARBA00022448"/>
    </source>
</evidence>
<dbReference type="PROSITE" id="PS50848">
    <property type="entry name" value="START"/>
    <property type="match status" value="1"/>
</dbReference>
<keyword evidence="5" id="KW-0007">Acetylation</keyword>
<protein>
    <recommendedName>
        <fullName evidence="9">Phosphatidylcholine transfer protein</fullName>
    </recommendedName>
    <alternativeName>
        <fullName evidence="11">START domain-containing protein 2</fullName>
    </alternativeName>
    <alternativeName>
        <fullName evidence="10">StAR-related lipid transfer protein 2</fullName>
    </alternativeName>
</protein>
<dbReference type="SUPFAM" id="SSF55961">
    <property type="entry name" value="Bet v1-like"/>
    <property type="match status" value="1"/>
</dbReference>
<keyword evidence="3" id="KW-0963">Cytoplasm</keyword>
<keyword evidence="2" id="KW-0813">Transport</keyword>
<organism evidence="14 15">
    <name type="scientific">Pristionchus mayeri</name>
    <dbReference type="NCBI Taxonomy" id="1317129"/>
    <lineage>
        <taxon>Eukaryota</taxon>
        <taxon>Metazoa</taxon>
        <taxon>Ecdysozoa</taxon>
        <taxon>Nematoda</taxon>
        <taxon>Chromadorea</taxon>
        <taxon>Rhabditida</taxon>
        <taxon>Rhabditina</taxon>
        <taxon>Diplogasteromorpha</taxon>
        <taxon>Diplogasteroidea</taxon>
        <taxon>Neodiplogasteridae</taxon>
        <taxon>Pristionchus</taxon>
    </lineage>
</organism>
<evidence type="ECO:0000256" key="3">
    <source>
        <dbReference type="ARBA" id="ARBA00022490"/>
    </source>
</evidence>
<dbReference type="AlphaFoldDB" id="A0AAN5IBY5"/>
<keyword evidence="7" id="KW-0446">Lipid-binding</keyword>
<dbReference type="PANTHER" id="PTHR19308:SF8">
    <property type="entry name" value="STAR-RELATED LIPID TRANSFER PROTEIN 7, MITOCHONDRIAL"/>
    <property type="match status" value="1"/>
</dbReference>
<feature type="domain" description="START" evidence="13">
    <location>
        <begin position="99"/>
        <end position="288"/>
    </location>
</feature>
<sequence length="398" mass="46473">MFTGVTRRCHQIPSSSLRVSIRLLHHSFKSRGGGSNHSHSSHSHSSSSSTYSWRIRGWRPFATALAATAFSFKDHGISEEKVRKSQGEEDYDESHLMREGWEMLYEESNLHVYRRRKEGFKYETYEYRCQGSYKDISPRHFLAVQNDVSYRAEWDKNVIKLELVKDDGQDEQLIRWVTRYPYPLYPREYVYVKRNVVSEEGKDIVIQSKALPQSVVPLSGNYVRVESYESRMCVRCHKDYDSPGLDYVLTYFDNPEANIPSYAYNWIVNQAGPYFIKQVYVEARKLANSGRHVESTIRMKCPFPPAETETSDEDEETRGGEEEEEKKERRREPQNVESIPGVRLIPSGGEGGPMKRGAEREGEMEERKEEEKEKEEEEWNAFDDQIPYCPLPGRRIFV</sequence>
<evidence type="ECO:0000256" key="11">
    <source>
        <dbReference type="ARBA" id="ARBA00079049"/>
    </source>
</evidence>
<comment type="caution">
    <text evidence="14">The sequence shown here is derived from an EMBL/GenBank/DDBJ whole genome shotgun (WGS) entry which is preliminary data.</text>
</comment>
<proteinExistence type="predicted"/>
<dbReference type="Gene3D" id="3.30.530.20">
    <property type="match status" value="1"/>
</dbReference>
<evidence type="ECO:0000256" key="9">
    <source>
        <dbReference type="ARBA" id="ARBA00069061"/>
    </source>
</evidence>
<keyword evidence="4" id="KW-0597">Phosphoprotein</keyword>
<accession>A0AAN5IBY5</accession>
<dbReference type="EMBL" id="BTRK01000006">
    <property type="protein sequence ID" value="GMR59039.1"/>
    <property type="molecule type" value="Genomic_DNA"/>
</dbReference>
<feature type="compositionally biased region" description="Acidic residues" evidence="12">
    <location>
        <begin position="372"/>
        <end position="381"/>
    </location>
</feature>
<feature type="compositionally biased region" description="Basic and acidic residues" evidence="12">
    <location>
        <begin position="356"/>
        <end position="371"/>
    </location>
</feature>
<dbReference type="InterPro" id="IPR023393">
    <property type="entry name" value="START-like_dom_sf"/>
</dbReference>